<gene>
    <name evidence="5" type="ORF">B7P33_00230</name>
</gene>
<dbReference type="Pfam" id="PF12833">
    <property type="entry name" value="HTH_18"/>
    <property type="match status" value="1"/>
</dbReference>
<dbReference type="InterPro" id="IPR020449">
    <property type="entry name" value="Tscrpt_reg_AraC-type_HTH"/>
</dbReference>
<dbReference type="PROSITE" id="PS01124">
    <property type="entry name" value="HTH_ARAC_FAMILY_2"/>
    <property type="match status" value="1"/>
</dbReference>
<protein>
    <recommendedName>
        <fullName evidence="4">HTH araC/xylS-type domain-containing protein</fullName>
    </recommendedName>
</protein>
<dbReference type="EMBL" id="NBWU01000001">
    <property type="protein sequence ID" value="PCE65769.1"/>
    <property type="molecule type" value="Genomic_DNA"/>
</dbReference>
<organism evidence="5 6">
    <name type="scientific">Sediminicola luteus</name>
    <dbReference type="NCBI Taxonomy" id="319238"/>
    <lineage>
        <taxon>Bacteria</taxon>
        <taxon>Pseudomonadati</taxon>
        <taxon>Bacteroidota</taxon>
        <taxon>Flavobacteriia</taxon>
        <taxon>Flavobacteriales</taxon>
        <taxon>Flavobacteriaceae</taxon>
        <taxon>Sediminicola</taxon>
    </lineage>
</organism>
<dbReference type="PRINTS" id="PR00032">
    <property type="entry name" value="HTHARAC"/>
</dbReference>
<dbReference type="Pfam" id="PF07883">
    <property type="entry name" value="Cupin_2"/>
    <property type="match status" value="1"/>
</dbReference>
<dbReference type="PANTHER" id="PTHR43280:SF2">
    <property type="entry name" value="HTH-TYPE TRANSCRIPTIONAL REGULATOR EXSA"/>
    <property type="match status" value="1"/>
</dbReference>
<dbReference type="GO" id="GO:0043565">
    <property type="term" value="F:sequence-specific DNA binding"/>
    <property type="evidence" value="ECO:0007669"/>
    <property type="project" value="InterPro"/>
</dbReference>
<keyword evidence="2" id="KW-0238">DNA-binding</keyword>
<dbReference type="Gene3D" id="2.60.120.10">
    <property type="entry name" value="Jelly Rolls"/>
    <property type="match status" value="1"/>
</dbReference>
<evidence type="ECO:0000256" key="2">
    <source>
        <dbReference type="ARBA" id="ARBA00023125"/>
    </source>
</evidence>
<dbReference type="Proteomes" id="UP000219559">
    <property type="component" value="Unassembled WGS sequence"/>
</dbReference>
<dbReference type="SMART" id="SM00342">
    <property type="entry name" value="HTH_ARAC"/>
    <property type="match status" value="1"/>
</dbReference>
<dbReference type="AlphaFoldDB" id="A0A2A4G9Z3"/>
<dbReference type="InterPro" id="IPR009057">
    <property type="entry name" value="Homeodomain-like_sf"/>
</dbReference>
<dbReference type="CDD" id="cd06976">
    <property type="entry name" value="cupin_MtlR-like_N"/>
    <property type="match status" value="1"/>
</dbReference>
<comment type="caution">
    <text evidence="5">The sequence shown here is derived from an EMBL/GenBank/DDBJ whole genome shotgun (WGS) entry which is preliminary data.</text>
</comment>
<dbReference type="SUPFAM" id="SSF51182">
    <property type="entry name" value="RmlC-like cupins"/>
    <property type="match status" value="1"/>
</dbReference>
<evidence type="ECO:0000259" key="4">
    <source>
        <dbReference type="PROSITE" id="PS01124"/>
    </source>
</evidence>
<dbReference type="InterPro" id="IPR011051">
    <property type="entry name" value="RmlC_Cupin_sf"/>
</dbReference>
<keyword evidence="3" id="KW-0804">Transcription</keyword>
<keyword evidence="6" id="KW-1185">Reference proteome</keyword>
<keyword evidence="1" id="KW-0805">Transcription regulation</keyword>
<dbReference type="SUPFAM" id="SSF46689">
    <property type="entry name" value="Homeodomain-like"/>
    <property type="match status" value="2"/>
</dbReference>
<evidence type="ECO:0000256" key="1">
    <source>
        <dbReference type="ARBA" id="ARBA00023015"/>
    </source>
</evidence>
<evidence type="ECO:0000313" key="5">
    <source>
        <dbReference type="EMBL" id="PCE65769.1"/>
    </source>
</evidence>
<dbReference type="InterPro" id="IPR014710">
    <property type="entry name" value="RmlC-like_jellyroll"/>
</dbReference>
<evidence type="ECO:0000313" key="6">
    <source>
        <dbReference type="Proteomes" id="UP000219559"/>
    </source>
</evidence>
<dbReference type="RefSeq" id="WP_097441299.1">
    <property type="nucleotide sequence ID" value="NZ_NBWU01000001.1"/>
</dbReference>
<dbReference type="OrthoDB" id="1410704at2"/>
<evidence type="ECO:0000256" key="3">
    <source>
        <dbReference type="ARBA" id="ARBA00023163"/>
    </source>
</evidence>
<reference evidence="5 6" key="1">
    <citation type="submission" date="2017-04" db="EMBL/GenBank/DDBJ databases">
        <title>A new member of the family Flavobacteriaceae isolated from ascidians.</title>
        <authorList>
            <person name="Chen L."/>
        </authorList>
    </citation>
    <scope>NUCLEOTIDE SEQUENCE [LARGE SCALE GENOMIC DNA]</scope>
    <source>
        <strain evidence="5 6">HQA918</strain>
    </source>
</reference>
<dbReference type="Gene3D" id="1.10.10.60">
    <property type="entry name" value="Homeodomain-like"/>
    <property type="match status" value="2"/>
</dbReference>
<name>A0A2A4G9Z3_9FLAO</name>
<proteinExistence type="predicted"/>
<sequence>MANPTIEKALTVDEVIVFKDLVSPHFNPKWHFHPEYQISMILDGHGMRYIGDHVGAFETGDLVFTGPNVPHLWRSDAKYFEEGSSLLTHGMVLYFDEGLLQGLLSGKERFNKIDRLLKNAMRGIHYSGEARDAIRDKMKAFDGLEGFARVVHLFELLDFMSRIPDFKLLAGSGYKNTLKGSDAQRMEIVHDYVSEHFHEEVSVSEVAELLHMTPSSFCRYFKPRANKTFGQFVTDIRIGHAKKLLVEDDMGIAQISFECGFNALSNFNKQFKNVTGKRPSEYRKLYQGLA</sequence>
<accession>A0A2A4G9Z3</accession>
<dbReference type="InterPro" id="IPR018060">
    <property type="entry name" value="HTH_AraC"/>
</dbReference>
<dbReference type="PANTHER" id="PTHR43280">
    <property type="entry name" value="ARAC-FAMILY TRANSCRIPTIONAL REGULATOR"/>
    <property type="match status" value="1"/>
</dbReference>
<feature type="domain" description="HTH araC/xylS-type" evidence="4">
    <location>
        <begin position="187"/>
        <end position="285"/>
    </location>
</feature>
<dbReference type="GO" id="GO:0003700">
    <property type="term" value="F:DNA-binding transcription factor activity"/>
    <property type="evidence" value="ECO:0007669"/>
    <property type="project" value="InterPro"/>
</dbReference>
<dbReference type="InterPro" id="IPR013096">
    <property type="entry name" value="Cupin_2"/>
</dbReference>